<dbReference type="OrthoDB" id="8235148at2"/>
<protein>
    <submittedName>
        <fullName evidence="3">Uncharacterized protein</fullName>
    </submittedName>
</protein>
<dbReference type="RefSeq" id="WP_147850439.1">
    <property type="nucleotide sequence ID" value="NZ_VDUZ01000040.1"/>
</dbReference>
<evidence type="ECO:0000256" key="1">
    <source>
        <dbReference type="SAM" id="MobiDB-lite"/>
    </source>
</evidence>
<proteinExistence type="predicted"/>
<organism evidence="3 4">
    <name type="scientific">Vineibacter terrae</name>
    <dbReference type="NCBI Taxonomy" id="2586908"/>
    <lineage>
        <taxon>Bacteria</taxon>
        <taxon>Pseudomonadati</taxon>
        <taxon>Pseudomonadota</taxon>
        <taxon>Alphaproteobacteria</taxon>
        <taxon>Hyphomicrobiales</taxon>
        <taxon>Vineibacter</taxon>
    </lineage>
</organism>
<dbReference type="Proteomes" id="UP000321638">
    <property type="component" value="Unassembled WGS sequence"/>
</dbReference>
<feature type="chain" id="PRO_5023152195" evidence="2">
    <location>
        <begin position="26"/>
        <end position="132"/>
    </location>
</feature>
<dbReference type="AlphaFoldDB" id="A0A5C8PDK5"/>
<gene>
    <name evidence="3" type="ORF">FHP25_28725</name>
</gene>
<name>A0A5C8PDK5_9HYPH</name>
<keyword evidence="4" id="KW-1185">Reference proteome</keyword>
<feature type="region of interest" description="Disordered" evidence="1">
    <location>
        <begin position="56"/>
        <end position="80"/>
    </location>
</feature>
<reference evidence="3 4" key="1">
    <citation type="submission" date="2019-06" db="EMBL/GenBank/DDBJ databases">
        <title>New taxonomy in bacterial strain CC-CFT640, isolated from vineyard.</title>
        <authorList>
            <person name="Lin S.-Y."/>
            <person name="Tsai C.-F."/>
            <person name="Young C.-C."/>
        </authorList>
    </citation>
    <scope>NUCLEOTIDE SEQUENCE [LARGE SCALE GENOMIC DNA]</scope>
    <source>
        <strain evidence="3 4">CC-CFT640</strain>
    </source>
</reference>
<dbReference type="EMBL" id="VDUZ01000040">
    <property type="protein sequence ID" value="TXL71680.1"/>
    <property type="molecule type" value="Genomic_DNA"/>
</dbReference>
<comment type="caution">
    <text evidence="3">The sequence shown here is derived from an EMBL/GenBank/DDBJ whole genome shotgun (WGS) entry which is preliminary data.</text>
</comment>
<evidence type="ECO:0000313" key="3">
    <source>
        <dbReference type="EMBL" id="TXL71680.1"/>
    </source>
</evidence>
<evidence type="ECO:0000313" key="4">
    <source>
        <dbReference type="Proteomes" id="UP000321638"/>
    </source>
</evidence>
<feature type="signal peptide" evidence="2">
    <location>
        <begin position="1"/>
        <end position="25"/>
    </location>
</feature>
<evidence type="ECO:0000256" key="2">
    <source>
        <dbReference type="SAM" id="SignalP"/>
    </source>
</evidence>
<accession>A0A5C8PDK5</accession>
<sequence length="132" mass="14504">MRKLRDRLAVIACGCMIVWPPDAAAQSPAPSGRHGDGHAEHHDWYKDLRQPDTGSRCCNGSADGQTGDCRPAPSERGADGSYRVWDGREWLVVPRSKIIVMPTPDGGTHLCETYGRVFCFIIDDGRRGLPSQ</sequence>
<keyword evidence="2" id="KW-0732">Signal</keyword>